<feature type="compositionally biased region" description="Polar residues" evidence="1">
    <location>
        <begin position="80"/>
        <end position="102"/>
    </location>
</feature>
<organism evidence="2 3">
    <name type="scientific">Oesophagostomum dentatum</name>
    <name type="common">Nodular worm</name>
    <dbReference type="NCBI Taxonomy" id="61180"/>
    <lineage>
        <taxon>Eukaryota</taxon>
        <taxon>Metazoa</taxon>
        <taxon>Ecdysozoa</taxon>
        <taxon>Nematoda</taxon>
        <taxon>Chromadorea</taxon>
        <taxon>Rhabditida</taxon>
        <taxon>Rhabditina</taxon>
        <taxon>Rhabditomorpha</taxon>
        <taxon>Strongyloidea</taxon>
        <taxon>Strongylidae</taxon>
        <taxon>Oesophagostomum</taxon>
    </lineage>
</organism>
<protein>
    <submittedName>
        <fullName evidence="2">Uncharacterized protein</fullName>
    </submittedName>
</protein>
<keyword evidence="3" id="KW-1185">Reference proteome</keyword>
<evidence type="ECO:0000256" key="1">
    <source>
        <dbReference type="SAM" id="MobiDB-lite"/>
    </source>
</evidence>
<reference evidence="2 3" key="1">
    <citation type="submission" date="2014-03" db="EMBL/GenBank/DDBJ databases">
        <title>Draft genome of the hookworm Oesophagostomum dentatum.</title>
        <authorList>
            <person name="Mitreva M."/>
        </authorList>
    </citation>
    <scope>NUCLEOTIDE SEQUENCE [LARGE SCALE GENOMIC DNA]</scope>
    <source>
        <strain evidence="2 3">OD-Hann</strain>
    </source>
</reference>
<sequence length="153" mass="17221">MSSSYHSQDVSFNTSGLRYGLEPQDLPTTSVALEHDSTDCPSHCDNFNILSSPRVTQLHHRTDLCNIPAFEKEQPHLERSANSNEAFSQYTQSEYRSSNNNLDNLTPDYVASTEAANNVSPLGWDDTFSDMFSFEDLSQTPFMDLAKLDDIPF</sequence>
<accession>A0A0B1SB90</accession>
<dbReference type="Proteomes" id="UP000053660">
    <property type="component" value="Unassembled WGS sequence"/>
</dbReference>
<name>A0A0B1SB90_OESDE</name>
<dbReference type="AlphaFoldDB" id="A0A0B1SB90"/>
<gene>
    <name evidence="2" type="ORF">OESDEN_18154</name>
</gene>
<proteinExistence type="predicted"/>
<dbReference type="EMBL" id="KN581788">
    <property type="protein sequence ID" value="KHJ82154.1"/>
    <property type="molecule type" value="Genomic_DNA"/>
</dbReference>
<feature type="region of interest" description="Disordered" evidence="1">
    <location>
        <begin position="75"/>
        <end position="102"/>
    </location>
</feature>
<evidence type="ECO:0000313" key="2">
    <source>
        <dbReference type="EMBL" id="KHJ82154.1"/>
    </source>
</evidence>
<evidence type="ECO:0000313" key="3">
    <source>
        <dbReference type="Proteomes" id="UP000053660"/>
    </source>
</evidence>